<dbReference type="Gene3D" id="2.40.128.630">
    <property type="match status" value="1"/>
</dbReference>
<dbReference type="EMBL" id="DRUY01000261">
    <property type="protein sequence ID" value="HHI66435.1"/>
    <property type="molecule type" value="Genomic_DNA"/>
</dbReference>
<dbReference type="SUPFAM" id="SSF50998">
    <property type="entry name" value="Quinoprotein alcohol dehydrogenase-like"/>
    <property type="match status" value="2"/>
</dbReference>
<name>A0A7C5KI94_9BACT</name>
<keyword evidence="5" id="KW-0411">Iron-sulfur</keyword>
<dbReference type="SMART" id="SM00564">
    <property type="entry name" value="PQQ"/>
    <property type="match status" value="7"/>
</dbReference>
<evidence type="ECO:0000256" key="5">
    <source>
        <dbReference type="ARBA" id="ARBA00023014"/>
    </source>
</evidence>
<dbReference type="InterPro" id="IPR015943">
    <property type="entry name" value="WD40/YVTN_repeat-like_dom_sf"/>
</dbReference>
<evidence type="ECO:0000313" key="8">
    <source>
        <dbReference type="EMBL" id="HHI66435.1"/>
    </source>
</evidence>
<dbReference type="PANTHER" id="PTHR43498">
    <property type="entry name" value="FERREDOXIN:COB-COM HETERODISULFIDE REDUCTASE SUBUNIT A"/>
    <property type="match status" value="1"/>
</dbReference>
<evidence type="ECO:0000256" key="6">
    <source>
        <dbReference type="SAM" id="Phobius"/>
    </source>
</evidence>
<dbReference type="InterPro" id="IPR036188">
    <property type="entry name" value="FAD/NAD-bd_sf"/>
</dbReference>
<feature type="domain" description="Pyrrolo-quinoline quinone repeat" evidence="7">
    <location>
        <begin position="290"/>
        <end position="380"/>
    </location>
</feature>
<dbReference type="InterPro" id="IPR018391">
    <property type="entry name" value="PQQ_b-propeller_rpt"/>
</dbReference>
<keyword evidence="1" id="KW-0004">4Fe-4S</keyword>
<organism evidence="8">
    <name type="scientific">Thermodesulfobium narugense</name>
    <dbReference type="NCBI Taxonomy" id="184064"/>
    <lineage>
        <taxon>Bacteria</taxon>
        <taxon>Pseudomonadati</taxon>
        <taxon>Thermodesulfobiota</taxon>
        <taxon>Thermodesulfobiia</taxon>
        <taxon>Thermodesulfobiales</taxon>
        <taxon>Thermodesulfobiaceae</taxon>
        <taxon>Thermodesulfobium</taxon>
    </lineage>
</organism>
<keyword evidence="3" id="KW-0560">Oxidoreductase</keyword>
<dbReference type="GO" id="GO:0051539">
    <property type="term" value="F:4 iron, 4 sulfur cluster binding"/>
    <property type="evidence" value="ECO:0007669"/>
    <property type="project" value="UniProtKB-KW"/>
</dbReference>
<accession>A0A7C5KI94</accession>
<evidence type="ECO:0000259" key="7">
    <source>
        <dbReference type="Pfam" id="PF13360"/>
    </source>
</evidence>
<evidence type="ECO:0000256" key="1">
    <source>
        <dbReference type="ARBA" id="ARBA00022485"/>
    </source>
</evidence>
<dbReference type="Gene3D" id="2.40.10.480">
    <property type="match status" value="2"/>
</dbReference>
<dbReference type="GO" id="GO:0016491">
    <property type="term" value="F:oxidoreductase activity"/>
    <property type="evidence" value="ECO:0007669"/>
    <property type="project" value="UniProtKB-KW"/>
</dbReference>
<comment type="caution">
    <text evidence="8">The sequence shown here is derived from an EMBL/GenBank/DDBJ whole genome shotgun (WGS) entry which is preliminary data.</text>
</comment>
<dbReference type="PANTHER" id="PTHR43498:SF1">
    <property type="entry name" value="COB--COM HETERODISULFIDE REDUCTASE IRON-SULFUR SUBUNIT A"/>
    <property type="match status" value="1"/>
</dbReference>
<dbReference type="Gene3D" id="3.50.50.60">
    <property type="entry name" value="FAD/NAD(P)-binding domain"/>
    <property type="match status" value="2"/>
</dbReference>
<evidence type="ECO:0000256" key="4">
    <source>
        <dbReference type="ARBA" id="ARBA00023004"/>
    </source>
</evidence>
<evidence type="ECO:0000256" key="2">
    <source>
        <dbReference type="ARBA" id="ARBA00022723"/>
    </source>
</evidence>
<keyword evidence="4" id="KW-0408">Iron</keyword>
<dbReference type="InterPro" id="IPR039650">
    <property type="entry name" value="HdrA-like"/>
</dbReference>
<dbReference type="Pfam" id="PF12831">
    <property type="entry name" value="FAD_oxidored"/>
    <property type="match status" value="3"/>
</dbReference>
<reference evidence="8" key="1">
    <citation type="journal article" date="2020" name="mSystems">
        <title>Genome- and Community-Level Interaction Insights into Carbon Utilization and Element Cycling Functions of Hydrothermarchaeota in Hydrothermal Sediment.</title>
        <authorList>
            <person name="Zhou Z."/>
            <person name="Liu Y."/>
            <person name="Xu W."/>
            <person name="Pan J."/>
            <person name="Luo Z.H."/>
            <person name="Li M."/>
        </authorList>
    </citation>
    <scope>NUCLEOTIDE SEQUENCE [LARGE SCALE GENOMIC DNA]</scope>
    <source>
        <strain evidence="8">SpSt-1019</strain>
    </source>
</reference>
<evidence type="ECO:0000256" key="3">
    <source>
        <dbReference type="ARBA" id="ARBA00023002"/>
    </source>
</evidence>
<dbReference type="GO" id="GO:0046872">
    <property type="term" value="F:metal ion binding"/>
    <property type="evidence" value="ECO:0007669"/>
    <property type="project" value="UniProtKB-KW"/>
</dbReference>
<proteinExistence type="predicted"/>
<dbReference type="InterPro" id="IPR002372">
    <property type="entry name" value="PQQ_rpt_dom"/>
</dbReference>
<keyword evidence="6" id="KW-1133">Transmembrane helix</keyword>
<dbReference type="Gene3D" id="2.130.10.10">
    <property type="entry name" value="YVTN repeat-like/Quinoprotein amine dehydrogenase"/>
    <property type="match status" value="1"/>
</dbReference>
<gene>
    <name evidence="8" type="ORF">ENL70_07830</name>
</gene>
<keyword evidence="2" id="KW-0479">Metal-binding</keyword>
<keyword evidence="6" id="KW-0812">Transmembrane</keyword>
<dbReference type="SUPFAM" id="SSF51905">
    <property type="entry name" value="FAD/NAD(P)-binding domain"/>
    <property type="match status" value="2"/>
</dbReference>
<dbReference type="AlphaFoldDB" id="A0A7C5KI94"/>
<protein>
    <submittedName>
        <fullName evidence="8">FAD-dependent oxidoreductase</fullName>
    </submittedName>
</protein>
<dbReference type="InterPro" id="IPR011047">
    <property type="entry name" value="Quinoprotein_ADH-like_sf"/>
</dbReference>
<feature type="domain" description="Pyrrolo-quinoline quinone repeat" evidence="7">
    <location>
        <begin position="170"/>
        <end position="269"/>
    </location>
</feature>
<feature type="transmembrane region" description="Helical" evidence="6">
    <location>
        <begin position="7"/>
        <end position="27"/>
    </location>
</feature>
<dbReference type="Pfam" id="PF13360">
    <property type="entry name" value="PQQ_2"/>
    <property type="match status" value="2"/>
</dbReference>
<sequence>MKSSRYNLVILLSFFVTITIILFIAFMSSKKDKSVYSGSWLQSGYNQEGTRYSDVNIPLHPKVKWTYNAKGWIIGSPAVKDNFVYVNVLGGELVKLDLNDGKVVWSIGEGGFGSAVINGDKIYAGMVGKYGLSSVDLQNGYVYFSNPLWIGIRSSPVVDNDMVFITSLDGNIYSFNSTTGKKIWSRFLGEHEMATPSVSSGRVVVGSEEKILYCLSEKNGMILWKLRLSNIIRAAPTIFDNKIYVGDFSGNFYCIDLKYGKILWDYKTGYAILNSAAVSPDGNIYFPSCDGYVYALNPSGKLLWKFKTNSYPSSSVTAAKDSVLFGTYEGGIYALNMANGNVIWRLYAGGPIRTNVVPLNNMVITGSDDGKVYAFTDDGTLPADKKVVAYTEDKVVSAQLEGNSVIVPSENIKCSDKVDVLIFGGSISALTVAKQIKDLGKSVMIIDSAPFLGGKFTQGLSPLLFSELSDNFRDFIKRIQDKYYKKVSNNKYVDTEILKFALDKFARENKIPVLFHSYPLGVFDKDGYKYTLFISKGGHQIIRSKIVIDSSNNSLLLGTVNPSILNFNRAVLNFSVISSNYNNTNSAFNNQKILSFSLEKPIENSSEYIKAEEYLRNMYSNYILSNHSFVPGVSPISLVLKRLNNNFEEIQDGEFLLPDNPYTPESVVDKIVSSLDSVKTGEPEDTFFVKEEKIPVVGKYDVVVVGGGPSGFAASIMAARKGMKVALVEQYPFFGGMGTAGGVSYFEPGSVGVIFNEVRARLYGSKDLPNVGRLFDTEVAKSIYQNMVYNEKNITVYFDSFALMPVMESNKVLGVVIKRPFDSVAILGKRVIDATGDGDIAAKAGVKYVFGRTWDHKIMPLTTMFTMYPTGPKREKGVWVLSNGKVLVNETRVYANPLNIDKFSNAEMIGREEMWDDFSKIQRNYDYRILSSGPQIGVRESRHFLGEYTLQEKDIIVGRHFYDGIALCFYGVDIHNPYGGNGGFQLPIIPYEIPLRTLIPQGVDNLIIVGRTISAQPLAMASFRVQSTMMSVGEAGGLLAAESIKSNVPVKDVNGAKIKDILRSMGVYLP</sequence>
<keyword evidence="6" id="KW-0472">Membrane</keyword>